<protein>
    <submittedName>
        <fullName evidence="2">Uncharacterized protein</fullName>
    </submittedName>
</protein>
<evidence type="ECO:0000313" key="1">
    <source>
        <dbReference type="Proteomes" id="UP000887564"/>
    </source>
</evidence>
<proteinExistence type="predicted"/>
<dbReference type="Proteomes" id="UP000887564">
    <property type="component" value="Unplaced"/>
</dbReference>
<dbReference type="WBParaSite" id="PEQ_0000133101-mRNA-1">
    <property type="protein sequence ID" value="PEQ_0000133101-mRNA-1"/>
    <property type="gene ID" value="PEQ_0000133101"/>
</dbReference>
<sequence>MVLWRYRHWRANGCAQVCPKMRRSPHTHILS</sequence>
<accession>A0A914R4F2</accession>
<evidence type="ECO:0000313" key="2">
    <source>
        <dbReference type="WBParaSite" id="PEQ_0000133101-mRNA-1"/>
    </source>
</evidence>
<keyword evidence="1" id="KW-1185">Reference proteome</keyword>
<organism evidence="1 2">
    <name type="scientific">Parascaris equorum</name>
    <name type="common">Equine roundworm</name>
    <dbReference type="NCBI Taxonomy" id="6256"/>
    <lineage>
        <taxon>Eukaryota</taxon>
        <taxon>Metazoa</taxon>
        <taxon>Ecdysozoa</taxon>
        <taxon>Nematoda</taxon>
        <taxon>Chromadorea</taxon>
        <taxon>Rhabditida</taxon>
        <taxon>Spirurina</taxon>
        <taxon>Ascaridomorpha</taxon>
        <taxon>Ascaridoidea</taxon>
        <taxon>Ascarididae</taxon>
        <taxon>Parascaris</taxon>
    </lineage>
</organism>
<reference evidence="2" key="1">
    <citation type="submission" date="2022-11" db="UniProtKB">
        <authorList>
            <consortium name="WormBaseParasite"/>
        </authorList>
    </citation>
    <scope>IDENTIFICATION</scope>
</reference>
<name>A0A914R4F2_PAREQ</name>
<dbReference type="AlphaFoldDB" id="A0A914R4F2"/>